<comment type="similarity">
    <text evidence="1">Belongs to the short-chain dehydrogenases/reductases (SDR) family.</text>
</comment>
<dbReference type="PANTHER" id="PTHR43008:SF4">
    <property type="entry name" value="CHAIN DEHYDROGENASE, PUTATIVE (AFU_ORTHOLOGUE AFUA_4G08710)-RELATED"/>
    <property type="match status" value="1"/>
</dbReference>
<evidence type="ECO:0000256" key="2">
    <source>
        <dbReference type="ARBA" id="ARBA00023002"/>
    </source>
</evidence>
<dbReference type="InterPro" id="IPR036291">
    <property type="entry name" value="NAD(P)-bd_dom_sf"/>
</dbReference>
<evidence type="ECO:0000256" key="1">
    <source>
        <dbReference type="ARBA" id="ARBA00006484"/>
    </source>
</evidence>
<dbReference type="SMART" id="SM00822">
    <property type="entry name" value="PKS_KR"/>
    <property type="match status" value="1"/>
</dbReference>
<sequence length="249" mass="25340">MGRLENKVALVTGGTQGIGLAAAERFAAEGAHVYVTGRRQNQLDQAVQQIGHGATGVLGDVSSDTDLDVLFAAVKAGGRGLDVLFANAGGGEFAALADLTRDHLESTFARNVFGTVFTVQKALPLLNHGASVILTGSTSASNGTPAFTAYAASKAAIRSFGRTWAAELASAGIRVNTLVPGSTETPGLTDLAPGPTEAAAMLKAMADDSPMGRLGRPDEIAGVALFLASEDSTYMTGAEVFVDGGSEQV</sequence>
<dbReference type="CDD" id="cd05233">
    <property type="entry name" value="SDR_c"/>
    <property type="match status" value="1"/>
</dbReference>
<dbReference type="InterPro" id="IPR057326">
    <property type="entry name" value="KR_dom"/>
</dbReference>
<proteinExistence type="inferred from homology"/>
<evidence type="ECO:0000313" key="4">
    <source>
        <dbReference type="EMBL" id="TFD92148.1"/>
    </source>
</evidence>
<dbReference type="InterPro" id="IPR002347">
    <property type="entry name" value="SDR_fam"/>
</dbReference>
<keyword evidence="2" id="KW-0560">Oxidoreductase</keyword>
<dbReference type="PRINTS" id="PR00081">
    <property type="entry name" value="GDHRDH"/>
</dbReference>
<dbReference type="SUPFAM" id="SSF51735">
    <property type="entry name" value="NAD(P)-binding Rossmann-fold domains"/>
    <property type="match status" value="1"/>
</dbReference>
<dbReference type="RefSeq" id="WP_134640260.1">
    <property type="nucleotide sequence ID" value="NZ_SOHM01000012.1"/>
</dbReference>
<dbReference type="PROSITE" id="PS00061">
    <property type="entry name" value="ADH_SHORT"/>
    <property type="match status" value="1"/>
</dbReference>
<dbReference type="Proteomes" id="UP000298468">
    <property type="component" value="Unassembled WGS sequence"/>
</dbReference>
<accession>A0A4R9BYW2</accession>
<gene>
    <name evidence="4" type="ORF">E3T61_07285</name>
</gene>
<dbReference type="OrthoDB" id="7064009at2"/>
<reference evidence="4 5" key="1">
    <citation type="submission" date="2019-03" db="EMBL/GenBank/DDBJ databases">
        <title>Genomics of glacier-inhabiting Cryobacterium strains.</title>
        <authorList>
            <person name="Liu Q."/>
            <person name="Xin Y.-H."/>
        </authorList>
    </citation>
    <scope>NUCLEOTIDE SEQUENCE [LARGE SCALE GENOMIC DNA]</scope>
    <source>
        <strain evidence="4 5">Sr59</strain>
    </source>
</reference>
<keyword evidence="5" id="KW-1185">Reference proteome</keyword>
<dbReference type="Pfam" id="PF13561">
    <property type="entry name" value="adh_short_C2"/>
    <property type="match status" value="1"/>
</dbReference>
<feature type="domain" description="Ketoreductase" evidence="3">
    <location>
        <begin position="7"/>
        <end position="191"/>
    </location>
</feature>
<dbReference type="InterPro" id="IPR020904">
    <property type="entry name" value="Sc_DH/Rdtase_CS"/>
</dbReference>
<comment type="caution">
    <text evidence="4">The sequence shown here is derived from an EMBL/GenBank/DDBJ whole genome shotgun (WGS) entry which is preliminary data.</text>
</comment>
<name>A0A4R9BYW2_9MICO</name>
<evidence type="ECO:0000259" key="3">
    <source>
        <dbReference type="SMART" id="SM00822"/>
    </source>
</evidence>
<dbReference type="GO" id="GO:0050664">
    <property type="term" value="F:oxidoreductase activity, acting on NAD(P)H, oxygen as acceptor"/>
    <property type="evidence" value="ECO:0007669"/>
    <property type="project" value="TreeGrafter"/>
</dbReference>
<dbReference type="EMBL" id="SOHM01000012">
    <property type="protein sequence ID" value="TFD92148.1"/>
    <property type="molecule type" value="Genomic_DNA"/>
</dbReference>
<evidence type="ECO:0000313" key="5">
    <source>
        <dbReference type="Proteomes" id="UP000298468"/>
    </source>
</evidence>
<dbReference type="FunFam" id="3.40.50.720:FF:000084">
    <property type="entry name" value="Short-chain dehydrogenase reductase"/>
    <property type="match status" value="1"/>
</dbReference>
<dbReference type="AlphaFoldDB" id="A0A4R9BYW2"/>
<organism evidence="4 5">
    <name type="scientific">Cryobacterium lactosi</name>
    <dbReference type="NCBI Taxonomy" id="1259202"/>
    <lineage>
        <taxon>Bacteria</taxon>
        <taxon>Bacillati</taxon>
        <taxon>Actinomycetota</taxon>
        <taxon>Actinomycetes</taxon>
        <taxon>Micrococcales</taxon>
        <taxon>Microbacteriaceae</taxon>
        <taxon>Cryobacterium</taxon>
    </lineage>
</organism>
<dbReference type="PANTHER" id="PTHR43008">
    <property type="entry name" value="BENZIL REDUCTASE"/>
    <property type="match status" value="1"/>
</dbReference>
<protein>
    <submittedName>
        <fullName evidence="4">SDR family oxidoreductase</fullName>
    </submittedName>
</protein>
<dbReference type="Gene3D" id="3.40.50.720">
    <property type="entry name" value="NAD(P)-binding Rossmann-like Domain"/>
    <property type="match status" value="1"/>
</dbReference>